<dbReference type="PROSITE" id="PS51257">
    <property type="entry name" value="PROKAR_LIPOPROTEIN"/>
    <property type="match status" value="1"/>
</dbReference>
<gene>
    <name evidence="1" type="ORF">FMM08_14010</name>
</gene>
<evidence type="ECO:0000313" key="2">
    <source>
        <dbReference type="Proteomes" id="UP000321234"/>
    </source>
</evidence>
<dbReference type="Proteomes" id="UP000321234">
    <property type="component" value="Unassembled WGS sequence"/>
</dbReference>
<dbReference type="EMBL" id="VKAC01000008">
    <property type="protein sequence ID" value="TXR55432.1"/>
    <property type="molecule type" value="Genomic_DNA"/>
</dbReference>
<evidence type="ECO:0000313" key="1">
    <source>
        <dbReference type="EMBL" id="TXR55432.1"/>
    </source>
</evidence>
<protein>
    <recommendedName>
        <fullName evidence="3">Lipoprotein</fullName>
    </recommendedName>
</protein>
<dbReference type="AlphaFoldDB" id="A0A5C8ZC17"/>
<comment type="caution">
    <text evidence="1">The sequence shown here is derived from an EMBL/GenBank/DDBJ whole genome shotgun (WGS) entry which is preliminary data.</text>
</comment>
<evidence type="ECO:0008006" key="3">
    <source>
        <dbReference type="Google" id="ProtNLM"/>
    </source>
</evidence>
<name>A0A5C8ZC17_9ACTN</name>
<dbReference type="RefSeq" id="WP_147927008.1">
    <property type="nucleotide sequence ID" value="NZ_VKAC01000008.1"/>
</dbReference>
<organism evidence="1 2">
    <name type="scientific">Quadrisphaera setariae</name>
    <dbReference type="NCBI Taxonomy" id="2593304"/>
    <lineage>
        <taxon>Bacteria</taxon>
        <taxon>Bacillati</taxon>
        <taxon>Actinomycetota</taxon>
        <taxon>Actinomycetes</taxon>
        <taxon>Kineosporiales</taxon>
        <taxon>Kineosporiaceae</taxon>
        <taxon>Quadrisphaera</taxon>
    </lineage>
</organism>
<dbReference type="OrthoDB" id="5146467at2"/>
<accession>A0A5C8ZC17</accession>
<proteinExistence type="predicted"/>
<sequence length="161" mass="17232">MHSRHRPAWSRQVLNTTALAVTAATVVAGCTISSTVGGLVTISGRDVDGEAVPFEGELLLDDQSCELARLTTPAGSTTDRWVVWPTGADLYVEDSREPVEGAVIDGERFVNGDRIRGTGYVVGLEALPGEGRRSGGMYAERGRYCDAHHRGVLVIVEVEHA</sequence>
<keyword evidence="2" id="KW-1185">Reference proteome</keyword>
<reference evidence="1 2" key="1">
    <citation type="submission" date="2019-07" db="EMBL/GenBank/DDBJ databases">
        <title>Quadrisphaera sp. strain DD2A genome sequencing and assembly.</title>
        <authorList>
            <person name="Kim I."/>
        </authorList>
    </citation>
    <scope>NUCLEOTIDE SEQUENCE [LARGE SCALE GENOMIC DNA]</scope>
    <source>
        <strain evidence="1 2">DD2A</strain>
    </source>
</reference>